<feature type="transmembrane region" description="Helical" evidence="1">
    <location>
        <begin position="145"/>
        <end position="167"/>
    </location>
</feature>
<evidence type="ECO:0000256" key="1">
    <source>
        <dbReference type="SAM" id="Phobius"/>
    </source>
</evidence>
<feature type="transmembrane region" description="Helical" evidence="1">
    <location>
        <begin position="174"/>
        <end position="196"/>
    </location>
</feature>
<dbReference type="EMBL" id="AP018560">
    <property type="protein sequence ID" value="BBD78784.1"/>
    <property type="molecule type" value="Genomic_DNA"/>
</dbReference>
<keyword evidence="3" id="KW-1185">Reference proteome</keyword>
<dbReference type="Proteomes" id="UP000270530">
    <property type="component" value="Chromosome"/>
</dbReference>
<protein>
    <submittedName>
        <fullName evidence="2">ABC-type transport system</fullName>
    </submittedName>
</protein>
<keyword evidence="1" id="KW-1133">Transmembrane helix</keyword>
<dbReference type="AlphaFoldDB" id="A0A2Z6E207"/>
<dbReference type="RefSeq" id="WP_126535647.1">
    <property type="nucleotide sequence ID" value="NZ_AP018560.1"/>
</dbReference>
<feature type="transmembrane region" description="Helical" evidence="1">
    <location>
        <begin position="21"/>
        <end position="43"/>
    </location>
</feature>
<proteinExistence type="predicted"/>
<reference evidence="3" key="1">
    <citation type="submission" date="2018-04" db="EMBL/GenBank/DDBJ databases">
        <authorList>
            <person name="Watanabe M."/>
            <person name="Kojima H."/>
        </authorList>
    </citation>
    <scope>NUCLEOTIDE SEQUENCE [LARGE SCALE GENOMIC DNA]</scope>
    <source>
        <strain evidence="3">Dysh456</strain>
    </source>
</reference>
<reference evidence="3" key="2">
    <citation type="submission" date="2018-06" db="EMBL/GenBank/DDBJ databases">
        <title>Genome sequence of Rhodanobacteraceae bacterium strain Dysh456.</title>
        <authorList>
            <person name="Fukui M."/>
        </authorList>
    </citation>
    <scope>NUCLEOTIDE SEQUENCE [LARGE SCALE GENOMIC DNA]</scope>
    <source>
        <strain evidence="3">Dysh456</strain>
    </source>
</reference>
<gene>
    <name evidence="2" type="ORF">ALSL_0110</name>
</gene>
<accession>A0A2Z6E207</accession>
<dbReference type="KEGG" id="rbd:ALSL_0110"/>
<dbReference type="OrthoDB" id="9794512at2"/>
<feature type="transmembrane region" description="Helical" evidence="1">
    <location>
        <begin position="109"/>
        <end position="133"/>
    </location>
</feature>
<organism evidence="2 3">
    <name type="scientific">Aerosticca soli</name>
    <dbReference type="NCBI Taxonomy" id="2010829"/>
    <lineage>
        <taxon>Bacteria</taxon>
        <taxon>Pseudomonadati</taxon>
        <taxon>Pseudomonadota</taxon>
        <taxon>Gammaproteobacteria</taxon>
        <taxon>Lysobacterales</taxon>
        <taxon>Rhodanobacteraceae</taxon>
        <taxon>Aerosticca</taxon>
    </lineage>
</organism>
<feature type="transmembrane region" description="Helical" evidence="1">
    <location>
        <begin position="216"/>
        <end position="241"/>
    </location>
</feature>
<keyword evidence="1" id="KW-0812">Transmembrane</keyword>
<evidence type="ECO:0000313" key="2">
    <source>
        <dbReference type="EMBL" id="BBD78784.1"/>
    </source>
</evidence>
<evidence type="ECO:0000313" key="3">
    <source>
        <dbReference type="Proteomes" id="UP000270530"/>
    </source>
</evidence>
<feature type="transmembrane region" description="Helical" evidence="1">
    <location>
        <begin position="63"/>
        <end position="88"/>
    </location>
</feature>
<name>A0A2Z6E207_9GAMM</name>
<sequence length="251" mass="26237">MSLSAVLRLELRRLLVQPLPWVLAALTLAWLAWRFILMLGQFLTMQVRLAAWADGPGFTDLVAVPLLAELALLACAVVPLLCMSMLAGERRAGRLALYAGMGLSARALVLGKYLAALAWLLPWLLLVLAMPLSLAGATAPDWGKLAAAALGLALLLSTLAALAIACSAHVGHPALAAVLALVITLALWTLNLGARWAGLEGGALDALAMSTHLQPLLRGVVSSADVAWFVLVGALALALAVRRVDAEKARG</sequence>
<keyword evidence="1" id="KW-0472">Membrane</keyword>